<dbReference type="EMBL" id="CP141615">
    <property type="protein sequence ID" value="WRP16612.1"/>
    <property type="molecule type" value="Genomic_DNA"/>
</dbReference>
<keyword evidence="1" id="KW-1133">Transmembrane helix</keyword>
<keyword evidence="3" id="KW-1185">Reference proteome</keyword>
<evidence type="ECO:0000313" key="3">
    <source>
        <dbReference type="Proteomes" id="UP001332192"/>
    </source>
</evidence>
<gene>
    <name evidence="2" type="ORF">U7230_10980</name>
</gene>
<feature type="transmembrane region" description="Helical" evidence="1">
    <location>
        <begin position="20"/>
        <end position="37"/>
    </location>
</feature>
<evidence type="ECO:0000313" key="2">
    <source>
        <dbReference type="EMBL" id="WRP16612.1"/>
    </source>
</evidence>
<organism evidence="2 3">
    <name type="scientific">Carboxydichorda subterranea</name>
    <dbReference type="NCBI Taxonomy" id="3109565"/>
    <lineage>
        <taxon>Bacteria</taxon>
        <taxon>Bacillati</taxon>
        <taxon>Bacillota</taxon>
        <taxon>Limnochordia</taxon>
        <taxon>Limnochordales</taxon>
        <taxon>Geochordaceae</taxon>
        <taxon>Carboxydichorda</taxon>
    </lineage>
</organism>
<evidence type="ECO:0000256" key="1">
    <source>
        <dbReference type="SAM" id="Phobius"/>
    </source>
</evidence>
<protein>
    <recommendedName>
        <fullName evidence="4">DUF5132 domain-containing protein</fullName>
    </recommendedName>
</protein>
<keyword evidence="1" id="KW-0812">Transmembrane</keyword>
<reference evidence="2 3" key="1">
    <citation type="journal article" date="2024" name="Front. Microbiol.">
        <title>Novel thermophilic genera Geochorda gen. nov. and Carboxydochorda gen. nov. from the deep terrestrial subsurface reveal the ecophysiological diversity in the class Limnochordia.</title>
        <authorList>
            <person name="Karnachuk O.V."/>
            <person name="Lukina A.P."/>
            <person name="Avakyan M.R."/>
            <person name="Kadnikov V.V."/>
            <person name="Begmatov S."/>
            <person name="Beletsky A.V."/>
            <person name="Vlasova K.G."/>
            <person name="Novikov A.A."/>
            <person name="Shcherbakova V.A."/>
            <person name="Mardanov A.V."/>
            <person name="Ravin N.V."/>
        </authorList>
    </citation>
    <scope>NUCLEOTIDE SEQUENCE [LARGE SCALE GENOMIC DNA]</scope>
    <source>
        <strain evidence="2 3">L945</strain>
    </source>
</reference>
<dbReference type="RefSeq" id="WP_324715885.1">
    <property type="nucleotide sequence ID" value="NZ_CP141615.1"/>
</dbReference>
<dbReference type="Proteomes" id="UP001332192">
    <property type="component" value="Chromosome"/>
</dbReference>
<keyword evidence="1" id="KW-0472">Membrane</keyword>
<sequence length="95" mass="9888">MNSLENLSGLWRRLVPRSPLGMALGAALVLLVISPDARRVVRKGLVRALAAGLALSEEVRDLSKGVRNEISALVAEAQLTRSAGDGASSSITPNG</sequence>
<proteinExistence type="predicted"/>
<evidence type="ECO:0008006" key="4">
    <source>
        <dbReference type="Google" id="ProtNLM"/>
    </source>
</evidence>
<name>A0ABZ1BWV6_9FIRM</name>
<accession>A0ABZ1BWV6</accession>